<keyword evidence="3" id="KW-1185">Reference proteome</keyword>
<protein>
    <submittedName>
        <fullName evidence="2">Uncharacterized protein</fullName>
    </submittedName>
</protein>
<evidence type="ECO:0000313" key="2">
    <source>
        <dbReference type="EMBL" id="KAF2678419.1"/>
    </source>
</evidence>
<dbReference type="EMBL" id="MU005612">
    <property type="protein sequence ID" value="KAF2678419.1"/>
    <property type="molecule type" value="Genomic_DNA"/>
</dbReference>
<gene>
    <name evidence="2" type="ORF">K458DRAFT_480896</name>
</gene>
<dbReference type="OrthoDB" id="3781356at2759"/>
<proteinExistence type="predicted"/>
<accession>A0A6G1IKK9</accession>
<evidence type="ECO:0000256" key="1">
    <source>
        <dbReference type="SAM" id="MobiDB-lite"/>
    </source>
</evidence>
<organism evidence="2 3">
    <name type="scientific">Lentithecium fluviatile CBS 122367</name>
    <dbReference type="NCBI Taxonomy" id="1168545"/>
    <lineage>
        <taxon>Eukaryota</taxon>
        <taxon>Fungi</taxon>
        <taxon>Dikarya</taxon>
        <taxon>Ascomycota</taxon>
        <taxon>Pezizomycotina</taxon>
        <taxon>Dothideomycetes</taxon>
        <taxon>Pleosporomycetidae</taxon>
        <taxon>Pleosporales</taxon>
        <taxon>Massarineae</taxon>
        <taxon>Lentitheciaceae</taxon>
        <taxon>Lentithecium</taxon>
    </lineage>
</organism>
<sequence length="570" mass="63986">MATQFDYATSKDWLDIMKNRSKLRMHELIERLGLRAKWSQNKRGKTNFESGLVRDLVTDMGDVVATLPKESDELVNFLSRKGSMKAQVDGLLEKHGTAIWGRVGDREHLISVGEQGVEDGVYPRDLYIENEEDKELIKRLLHWWLGMKAINVILARDRLDRERKKKEENKRARLELENPHEAPAAPFVALAPNAGIPSLNTNVASMVPGEPPRHMQIYQAENVSRGSPISTSMFTPPESSESPIVPGKGSIGNSEAIHFTAVNANPAQATLVQSVIEGVRDRLATVGMNGSRHGSVSSQPATNTPAWSAVNTAAQLPERRRSSLANEIKPAPPQATNVPSLDMRQLGADISKLVADLTPEYGIANGHAASVTTSQTAEEGPRNDGPYRGLDPDSLRALRAYIYREETNVTWDEDSLLRRLETAWREGVRSDHDRVLDNIPRFIARERAFLTWIELKRHLADLDRADKRWREEGTTAPEIERRIQQHRTLMGATQELMRSFEDMAAQVTGSGADCDELLRQAFVVLAGNKYAVEMRWDPIEFTTVMRWLGEHLESFQRDEEEEGEGVYFVG</sequence>
<reference evidence="2" key="1">
    <citation type="journal article" date="2020" name="Stud. Mycol.">
        <title>101 Dothideomycetes genomes: a test case for predicting lifestyles and emergence of pathogens.</title>
        <authorList>
            <person name="Haridas S."/>
            <person name="Albert R."/>
            <person name="Binder M."/>
            <person name="Bloem J."/>
            <person name="Labutti K."/>
            <person name="Salamov A."/>
            <person name="Andreopoulos B."/>
            <person name="Baker S."/>
            <person name="Barry K."/>
            <person name="Bills G."/>
            <person name="Bluhm B."/>
            <person name="Cannon C."/>
            <person name="Castanera R."/>
            <person name="Culley D."/>
            <person name="Daum C."/>
            <person name="Ezra D."/>
            <person name="Gonzalez J."/>
            <person name="Henrissat B."/>
            <person name="Kuo A."/>
            <person name="Liang C."/>
            <person name="Lipzen A."/>
            <person name="Lutzoni F."/>
            <person name="Magnuson J."/>
            <person name="Mondo S."/>
            <person name="Nolan M."/>
            <person name="Ohm R."/>
            <person name="Pangilinan J."/>
            <person name="Park H.-J."/>
            <person name="Ramirez L."/>
            <person name="Alfaro M."/>
            <person name="Sun H."/>
            <person name="Tritt A."/>
            <person name="Yoshinaga Y."/>
            <person name="Zwiers L.-H."/>
            <person name="Turgeon B."/>
            <person name="Goodwin S."/>
            <person name="Spatafora J."/>
            <person name="Crous P."/>
            <person name="Grigoriev I."/>
        </authorList>
    </citation>
    <scope>NUCLEOTIDE SEQUENCE</scope>
    <source>
        <strain evidence="2">CBS 122367</strain>
    </source>
</reference>
<dbReference type="Proteomes" id="UP000799291">
    <property type="component" value="Unassembled WGS sequence"/>
</dbReference>
<evidence type="ECO:0000313" key="3">
    <source>
        <dbReference type="Proteomes" id="UP000799291"/>
    </source>
</evidence>
<feature type="region of interest" description="Disordered" evidence="1">
    <location>
        <begin position="368"/>
        <end position="390"/>
    </location>
</feature>
<name>A0A6G1IKK9_9PLEO</name>
<dbReference type="AlphaFoldDB" id="A0A6G1IKK9"/>